<dbReference type="AlphaFoldDB" id="A0A2P6TUC8"/>
<evidence type="ECO:0000313" key="1">
    <source>
        <dbReference type="EMBL" id="PRW57677.1"/>
    </source>
</evidence>
<name>A0A2P6TUC8_CHLSO</name>
<comment type="caution">
    <text evidence="1">The sequence shown here is derived from an EMBL/GenBank/DDBJ whole genome shotgun (WGS) entry which is preliminary data.</text>
</comment>
<gene>
    <name evidence="1" type="ORF">C2E21_3342</name>
</gene>
<accession>A0A2P6TUC8</accession>
<sequence>MLATAALGAPALRHLGARPAHHWPWAPALVRVQAGTPLSCRRRRAAAAAVRASAKPGGEEGMAAVGSDLNWGHVARDVKRRLASAVGGHENKQAQLQSWLKEAKLTHTGESDAEYNQAELVAQTEAEFQDLDHLKLDVKSWLEGSEGREDERVVGLLTVRLLQAYHEGAGEPFDDENEDCVWRLGGFIPGWLVEALDHETLRRMIKAYMALPFSGV</sequence>
<dbReference type="OrthoDB" id="10339237at2759"/>
<dbReference type="EMBL" id="LHPG02000006">
    <property type="protein sequence ID" value="PRW57677.1"/>
    <property type="molecule type" value="Genomic_DNA"/>
</dbReference>
<dbReference type="Proteomes" id="UP000239899">
    <property type="component" value="Unassembled WGS sequence"/>
</dbReference>
<proteinExistence type="predicted"/>
<keyword evidence="2" id="KW-1185">Reference proteome</keyword>
<organism evidence="1 2">
    <name type="scientific">Chlorella sorokiniana</name>
    <name type="common">Freshwater green alga</name>
    <dbReference type="NCBI Taxonomy" id="3076"/>
    <lineage>
        <taxon>Eukaryota</taxon>
        <taxon>Viridiplantae</taxon>
        <taxon>Chlorophyta</taxon>
        <taxon>core chlorophytes</taxon>
        <taxon>Trebouxiophyceae</taxon>
        <taxon>Chlorellales</taxon>
        <taxon>Chlorellaceae</taxon>
        <taxon>Chlorella clade</taxon>
        <taxon>Chlorella</taxon>
    </lineage>
</organism>
<reference evidence="1 2" key="1">
    <citation type="journal article" date="2018" name="Plant J.">
        <title>Genome sequences of Chlorella sorokiniana UTEX 1602 and Micractinium conductrix SAG 241.80: implications to maltose excretion by a green alga.</title>
        <authorList>
            <person name="Arriola M.B."/>
            <person name="Velmurugan N."/>
            <person name="Zhang Y."/>
            <person name="Plunkett M.H."/>
            <person name="Hondzo H."/>
            <person name="Barney B.M."/>
        </authorList>
    </citation>
    <scope>NUCLEOTIDE SEQUENCE [LARGE SCALE GENOMIC DNA]</scope>
    <source>
        <strain evidence="2">UTEX 1602</strain>
    </source>
</reference>
<evidence type="ECO:0000313" key="2">
    <source>
        <dbReference type="Proteomes" id="UP000239899"/>
    </source>
</evidence>
<protein>
    <submittedName>
        <fullName evidence="1">Uncharacterized protein</fullName>
    </submittedName>
</protein>